<dbReference type="PATRIC" id="fig|935700.4.peg.1756"/>
<evidence type="ECO:0008006" key="3">
    <source>
        <dbReference type="Google" id="ProtNLM"/>
    </source>
</evidence>
<comment type="caution">
    <text evidence="1">The sequence shown here is derived from an EMBL/GenBank/DDBJ whole genome shotgun (WGS) entry which is preliminary data.</text>
</comment>
<dbReference type="Proteomes" id="UP000032232">
    <property type="component" value="Unassembled WGS sequence"/>
</dbReference>
<reference evidence="1 2" key="1">
    <citation type="submission" date="2015-02" db="EMBL/GenBank/DDBJ databases">
        <title>Genome Sequence of Jannaschia aquimarina DSM28248, a member of the Roseobacter clade.</title>
        <authorList>
            <person name="Voget S."/>
            <person name="Daniel R."/>
        </authorList>
    </citation>
    <scope>NUCLEOTIDE SEQUENCE [LARGE SCALE GENOMIC DNA]</scope>
    <source>
        <strain evidence="1 2">GSW-M26</strain>
    </source>
</reference>
<dbReference type="AlphaFoldDB" id="A0A0D1D9M9"/>
<sequence length="179" mass="19349">MRDRIAAGLSDSAIADEFGVSRSTAHRLRSQMGKRRNEAAGHRVISTRLTDREIAGLDRLVASGAGKSRGAVLRKLVRHAGVLFEPRPDEGAFLAEADRHLSRLGGNLNQIAAALSASMRKIGRAEPSAEQVRAMHQAADEVAEIRRVLVAMLRHSQVRAESLEARLTRTGDVSEVGDA</sequence>
<dbReference type="EMBL" id="JYFE01000031">
    <property type="protein sequence ID" value="KIT16598.1"/>
    <property type="molecule type" value="Genomic_DNA"/>
</dbReference>
<evidence type="ECO:0000313" key="1">
    <source>
        <dbReference type="EMBL" id="KIT16598.1"/>
    </source>
</evidence>
<accession>A0A0D1D9M9</accession>
<organism evidence="1 2">
    <name type="scientific">Jannaschia aquimarina</name>
    <dbReference type="NCBI Taxonomy" id="935700"/>
    <lineage>
        <taxon>Bacteria</taxon>
        <taxon>Pseudomonadati</taxon>
        <taxon>Pseudomonadota</taxon>
        <taxon>Alphaproteobacteria</taxon>
        <taxon>Rhodobacterales</taxon>
        <taxon>Roseobacteraceae</taxon>
        <taxon>Jannaschia</taxon>
    </lineage>
</organism>
<keyword evidence="2" id="KW-1185">Reference proteome</keyword>
<dbReference type="OrthoDB" id="7876432at2"/>
<dbReference type="RefSeq" id="WP_043918521.1">
    <property type="nucleotide sequence ID" value="NZ_FZPF01000018.1"/>
</dbReference>
<name>A0A0D1D9M9_9RHOB</name>
<evidence type="ECO:0000313" key="2">
    <source>
        <dbReference type="Proteomes" id="UP000032232"/>
    </source>
</evidence>
<gene>
    <name evidence="1" type="ORF">jaqu_16930</name>
</gene>
<dbReference type="STRING" id="935700.jaqu_16930"/>
<proteinExistence type="predicted"/>
<protein>
    <recommendedName>
        <fullName evidence="3">Bacterial mobilization protein (MobC)</fullName>
    </recommendedName>
</protein>